<keyword evidence="11" id="KW-1185">Reference proteome</keyword>
<comment type="function">
    <text evidence="7">Involved in the regulation of glutamine synthetase GlnA, a key enzyme in the process to assimilate ammonia. When cellular nitrogen levels are high, the C-terminal adenylyl transferase (AT) inactivates GlnA by covalent transfer of an adenylyl group from ATP to specific tyrosine residue of GlnA, thus reducing its activity. Conversely, when nitrogen levels are low, the N-terminal adenylyl removase (AR) activates GlnA by removing the adenylyl group by phosphorolysis, increasing its activity. The regulatory region of GlnE binds the signal transduction protein PII (GlnB) which indicates the nitrogen status of the cell.</text>
</comment>
<dbReference type="Gene3D" id="1.20.120.1510">
    <property type="match status" value="1"/>
</dbReference>
<dbReference type="Pfam" id="PF08335">
    <property type="entry name" value="GlnD_UR_UTase"/>
    <property type="match status" value="2"/>
</dbReference>
<dbReference type="Gene3D" id="1.20.120.330">
    <property type="entry name" value="Nucleotidyltransferases domain 2"/>
    <property type="match status" value="2"/>
</dbReference>
<comment type="caution">
    <text evidence="10">The sequence shown here is derived from an EMBL/GenBank/DDBJ whole genome shotgun (WGS) entry which is preliminary data.</text>
</comment>
<keyword evidence="2 7" id="KW-0548">Nucleotidyltransferase</keyword>
<feature type="region of interest" description="Adenylyl transferase" evidence="7">
    <location>
        <begin position="484"/>
        <end position="1001"/>
    </location>
</feature>
<dbReference type="PANTHER" id="PTHR30621:SF0">
    <property type="entry name" value="BIFUNCTIONAL GLUTAMINE SYNTHETASE ADENYLYLTRANSFERASE_ADENYLYL-REMOVING ENZYME"/>
    <property type="match status" value="1"/>
</dbReference>
<comment type="similarity">
    <text evidence="7">Belongs to the GlnE family.</text>
</comment>
<dbReference type="EMBL" id="JAUSWJ010000001">
    <property type="protein sequence ID" value="MDQ0515530.1"/>
    <property type="molecule type" value="Genomic_DNA"/>
</dbReference>
<evidence type="ECO:0000259" key="9">
    <source>
        <dbReference type="Pfam" id="PF08335"/>
    </source>
</evidence>
<feature type="domain" description="Glutamate-ammonia ligase adenylyltransferase repeated" evidence="8">
    <location>
        <begin position="590"/>
        <end position="831"/>
    </location>
</feature>
<comment type="cofactor">
    <cofactor evidence="7">
        <name>Mg(2+)</name>
        <dbReference type="ChEBI" id="CHEBI:18420"/>
    </cofactor>
</comment>
<keyword evidence="5 7" id="KW-0460">Magnesium</keyword>
<feature type="domain" description="PII-uridylyltransferase/Glutamine-synthetase adenylyltransferase" evidence="9">
    <location>
        <begin position="337"/>
        <end position="476"/>
    </location>
</feature>
<feature type="region of interest" description="Adenylyl removase" evidence="7">
    <location>
        <begin position="1"/>
        <end position="479"/>
    </location>
</feature>
<dbReference type="Proteomes" id="UP001223743">
    <property type="component" value="Unassembled WGS sequence"/>
</dbReference>
<evidence type="ECO:0000256" key="6">
    <source>
        <dbReference type="ARBA" id="ARBA00023268"/>
    </source>
</evidence>
<evidence type="ECO:0000256" key="7">
    <source>
        <dbReference type="HAMAP-Rule" id="MF_00802"/>
    </source>
</evidence>
<dbReference type="InterPro" id="IPR043519">
    <property type="entry name" value="NT_sf"/>
</dbReference>
<organism evidence="10 11">
    <name type="scientific">Kaistia geumhonensis</name>
    <dbReference type="NCBI Taxonomy" id="410839"/>
    <lineage>
        <taxon>Bacteria</taxon>
        <taxon>Pseudomonadati</taxon>
        <taxon>Pseudomonadota</taxon>
        <taxon>Alphaproteobacteria</taxon>
        <taxon>Hyphomicrobiales</taxon>
        <taxon>Kaistiaceae</taxon>
        <taxon>Kaistia</taxon>
    </lineage>
</organism>
<dbReference type="PANTHER" id="PTHR30621">
    <property type="entry name" value="GLUTAMINE SYNTHETASE ADENYLYLTRANSFERASE"/>
    <property type="match status" value="1"/>
</dbReference>
<dbReference type="SUPFAM" id="SSF81593">
    <property type="entry name" value="Nucleotidyltransferase substrate binding subunit/domain"/>
    <property type="match status" value="2"/>
</dbReference>
<dbReference type="NCBIfam" id="NF010706">
    <property type="entry name" value="PRK14108.1"/>
    <property type="match status" value="1"/>
</dbReference>
<dbReference type="Gene3D" id="3.30.460.10">
    <property type="entry name" value="Beta Polymerase, domain 2"/>
    <property type="match status" value="2"/>
</dbReference>
<keyword evidence="1 7" id="KW-0808">Transferase</keyword>
<evidence type="ECO:0000259" key="8">
    <source>
        <dbReference type="Pfam" id="PF03710"/>
    </source>
</evidence>
<dbReference type="GO" id="GO:0008882">
    <property type="term" value="F:[glutamate-ammonia-ligase] adenylyltransferase activity"/>
    <property type="evidence" value="ECO:0007669"/>
    <property type="project" value="UniProtKB-EC"/>
</dbReference>
<comment type="catalytic activity">
    <reaction evidence="7">
        <text>[glutamine synthetase]-L-tyrosine + ATP = [glutamine synthetase]-O(4)-(5'-adenylyl)-L-tyrosine + diphosphate</text>
        <dbReference type="Rhea" id="RHEA:18589"/>
        <dbReference type="Rhea" id="RHEA-COMP:10660"/>
        <dbReference type="Rhea" id="RHEA-COMP:10661"/>
        <dbReference type="ChEBI" id="CHEBI:30616"/>
        <dbReference type="ChEBI" id="CHEBI:33019"/>
        <dbReference type="ChEBI" id="CHEBI:46858"/>
        <dbReference type="ChEBI" id="CHEBI:83624"/>
        <dbReference type="EC" id="2.7.7.42"/>
    </reaction>
</comment>
<dbReference type="InterPro" id="IPR013546">
    <property type="entry name" value="PII_UdlTrfase/GS_AdlTrfase"/>
</dbReference>
<sequence length="1001" mass="107595">MARDRRNQDGADPAGETDAASLAARIAPVVPPPKAAERKIATAAIVEALRDAGLLDAWRALAAAHPPLEAFHESVFAASTFLKETALADPARWLAILGAPPEARFDALIAATRALGSAEDEAAVMQGLRRARAEVALVVGLADLGGVWGVDEVTGRLTTFADAALGAAVAFLLRDAARAGAVTLADAGDPAAGSGWIILGMGKYGAAELNYSSDIDLIVLFDPDIARVADRDEIGTFFVRLTRRLVRLMQERTADGYVFRTDLRLRPDPGSTPLAISTPAAFQYYESSGQNWERAAMIKARAVAGDIAAGDAFLAELTPFVWRKYLDFAAIADIHSIKRQIHDHRGHESVAIAGHNIKLGRGGIREIEFFVQTQQLIAGGRDPGLRGRQTIAMLDALEAKGWIDGETATSLARCYRELRAVEHRLQMRADEQTHVLPEDEAGLDAVARLSGFRGVKPFSAALRKTLEAVRDHYIRLFETAPPLASSLGSLVFTGDDEDPETVATLASLGYVNPREVSRTVRGWHFGRYPAMRSSAARERLTEITPSLLEAFAGSDNADAAFNAFDRLLSRLPAGVQLFALLASNPGLLNLLALVMGTAPRLADIVTARPHVLDALLDPAFFGRLPDRATLAARLEALLDGAGAIEEVLDRVRIFGKEQSFLIGVRVLAGTVAARAAGFAYADLAELLVGTLLDNVRRAFEAAHGQMKQGRVALVAMGKLGGREMTAASDLDLILLYDFDESEPASDGPRPLMGSQYYARLTQRLIAAISAPTAEGALYAVDFRLRPSGNAGPLATHIRAFADYQAGAAWTWEHMALTRARPIAGDPSLMREAAAAVHAVLSGHHEPKKVIGDVLDMRALLQIEKPSEGAWDLKQTAGGLVDIEFIAQTQQLLHGRAIPELLQTETETALAAASRARLIPKAEAEILLPALRLYQRLTQLLRLCVDGPFKAEEAPRGLLALLSRAAELPDFPTLDAHLKSVEAEVRASFTRVIGKVPPKPRA</sequence>
<reference evidence="10 11" key="1">
    <citation type="submission" date="2023-07" db="EMBL/GenBank/DDBJ databases">
        <title>Genomic Encyclopedia of Type Strains, Phase IV (KMG-IV): sequencing the most valuable type-strain genomes for metagenomic binning, comparative biology and taxonomic classification.</title>
        <authorList>
            <person name="Goeker M."/>
        </authorList>
    </citation>
    <scope>NUCLEOTIDE SEQUENCE [LARGE SCALE GENOMIC DNA]</scope>
    <source>
        <strain evidence="10 11">B1-1</strain>
    </source>
</reference>
<dbReference type="RefSeq" id="WP_266280890.1">
    <property type="nucleotide sequence ID" value="NZ_JAPKNF010000001.1"/>
</dbReference>
<dbReference type="SUPFAM" id="SSF81301">
    <property type="entry name" value="Nucleotidyltransferase"/>
    <property type="match status" value="2"/>
</dbReference>
<keyword evidence="3 7" id="KW-0547">Nucleotide-binding</keyword>
<dbReference type="HAMAP" id="MF_00802">
    <property type="entry name" value="GlnE"/>
    <property type="match status" value="1"/>
</dbReference>
<feature type="domain" description="Glutamate-ammonia ligase adenylyltransferase repeated" evidence="8">
    <location>
        <begin position="74"/>
        <end position="314"/>
    </location>
</feature>
<evidence type="ECO:0000256" key="4">
    <source>
        <dbReference type="ARBA" id="ARBA00022840"/>
    </source>
</evidence>
<dbReference type="NCBIfam" id="NF008292">
    <property type="entry name" value="PRK11072.1"/>
    <property type="match status" value="1"/>
</dbReference>
<name>A0ABU0M3K0_9HYPH</name>
<proteinExistence type="inferred from homology"/>
<dbReference type="EC" id="2.7.7.42" evidence="7"/>
<keyword evidence="4 7" id="KW-0067">ATP-binding</keyword>
<dbReference type="InterPro" id="IPR023057">
    <property type="entry name" value="GlnE"/>
</dbReference>
<dbReference type="Pfam" id="PF03710">
    <property type="entry name" value="GlnE"/>
    <property type="match status" value="2"/>
</dbReference>
<accession>A0ABU0M3K0</accession>
<evidence type="ECO:0000256" key="1">
    <source>
        <dbReference type="ARBA" id="ARBA00022679"/>
    </source>
</evidence>
<protein>
    <recommendedName>
        <fullName evidence="7">Bifunctional glutamine synthetase adenylyltransferase/adenylyl-removing enzyme</fullName>
    </recommendedName>
    <alternativeName>
        <fullName evidence="7">ATP:glutamine synthetase adenylyltransferase</fullName>
    </alternativeName>
    <alternativeName>
        <fullName evidence="7">ATase</fullName>
    </alternativeName>
    <domain>
        <recommendedName>
            <fullName evidence="7">Glutamine synthetase adenylyl-L-tyrosine phosphorylase</fullName>
            <ecNumber evidence="7">2.7.7.89</ecNumber>
        </recommendedName>
        <alternativeName>
            <fullName evidence="7">Adenylyl removase</fullName>
            <shortName evidence="7">AR</shortName>
            <shortName evidence="7">AT-N</shortName>
        </alternativeName>
    </domain>
    <domain>
        <recommendedName>
            <fullName evidence="7">Glutamine synthetase adenylyl transferase</fullName>
            <ecNumber evidence="7">2.7.7.42</ecNumber>
        </recommendedName>
        <alternativeName>
            <fullName evidence="7">Adenylyl transferase</fullName>
            <shortName evidence="7">AT</shortName>
            <shortName evidence="7">AT-C</shortName>
        </alternativeName>
    </domain>
</protein>
<evidence type="ECO:0000256" key="2">
    <source>
        <dbReference type="ARBA" id="ARBA00022695"/>
    </source>
</evidence>
<comment type="catalytic activity">
    <reaction evidence="7">
        <text>[glutamine synthetase]-O(4)-(5'-adenylyl)-L-tyrosine + phosphate = [glutamine synthetase]-L-tyrosine + ADP</text>
        <dbReference type="Rhea" id="RHEA:43716"/>
        <dbReference type="Rhea" id="RHEA-COMP:10660"/>
        <dbReference type="Rhea" id="RHEA-COMP:10661"/>
        <dbReference type="ChEBI" id="CHEBI:43474"/>
        <dbReference type="ChEBI" id="CHEBI:46858"/>
        <dbReference type="ChEBI" id="CHEBI:83624"/>
        <dbReference type="ChEBI" id="CHEBI:456216"/>
        <dbReference type="EC" id="2.7.7.89"/>
    </reaction>
</comment>
<evidence type="ECO:0000313" key="10">
    <source>
        <dbReference type="EMBL" id="MDQ0515530.1"/>
    </source>
</evidence>
<keyword evidence="6 7" id="KW-0511">Multifunctional enzyme</keyword>
<evidence type="ECO:0000256" key="5">
    <source>
        <dbReference type="ARBA" id="ARBA00022842"/>
    </source>
</evidence>
<dbReference type="InterPro" id="IPR005190">
    <property type="entry name" value="GlnE_rpt_dom"/>
</dbReference>
<dbReference type="CDD" id="cd05401">
    <property type="entry name" value="NT_GlnE_GlnD_like"/>
    <property type="match status" value="2"/>
</dbReference>
<feature type="domain" description="PII-uridylyltransferase/Glutamine-synthetase adenylyltransferase" evidence="9">
    <location>
        <begin position="870"/>
        <end position="943"/>
    </location>
</feature>
<evidence type="ECO:0000256" key="3">
    <source>
        <dbReference type="ARBA" id="ARBA00022741"/>
    </source>
</evidence>
<gene>
    <name evidence="7" type="primary">glnE</name>
    <name evidence="10" type="ORF">QO015_001143</name>
</gene>
<dbReference type="EC" id="2.7.7.89" evidence="7"/>
<evidence type="ECO:0000313" key="11">
    <source>
        <dbReference type="Proteomes" id="UP001223743"/>
    </source>
</evidence>